<dbReference type="Pfam" id="PF16073">
    <property type="entry name" value="SAT"/>
    <property type="match status" value="1"/>
</dbReference>
<dbReference type="PANTHER" id="PTHR43775:SF21">
    <property type="entry name" value="NON-REDUCING POLYKETIDE SYNTHASE AUSA-RELATED"/>
    <property type="match status" value="1"/>
</dbReference>
<dbReference type="InterPro" id="IPR049551">
    <property type="entry name" value="PKS_DH_C"/>
</dbReference>
<dbReference type="InterPro" id="IPR009081">
    <property type="entry name" value="PP-bd_ACP"/>
</dbReference>
<dbReference type="InterPro" id="IPR014031">
    <property type="entry name" value="Ketoacyl_synth_C"/>
</dbReference>
<feature type="region of interest" description="Disordered" evidence="7">
    <location>
        <begin position="1592"/>
        <end position="1618"/>
    </location>
</feature>
<dbReference type="InterPro" id="IPR001227">
    <property type="entry name" value="Ac_transferase_dom_sf"/>
</dbReference>
<dbReference type="Proteomes" id="UP000247810">
    <property type="component" value="Unassembled WGS sequence"/>
</dbReference>
<evidence type="ECO:0000256" key="2">
    <source>
        <dbReference type="ARBA" id="ARBA00022450"/>
    </source>
</evidence>
<dbReference type="GO" id="GO:0004315">
    <property type="term" value="F:3-oxoacyl-[acyl-carrier-protein] synthase activity"/>
    <property type="evidence" value="ECO:0007669"/>
    <property type="project" value="InterPro"/>
</dbReference>
<dbReference type="PROSITE" id="PS00606">
    <property type="entry name" value="KS3_1"/>
    <property type="match status" value="1"/>
</dbReference>
<dbReference type="VEuPathDB" id="FungiDB:BO71DRAFT_432272"/>
<dbReference type="SUPFAM" id="SSF53901">
    <property type="entry name" value="Thiolase-like"/>
    <property type="match status" value="1"/>
</dbReference>
<dbReference type="InterPro" id="IPR042104">
    <property type="entry name" value="PKS_dehydratase_sf"/>
</dbReference>
<organism evidence="11 12">
    <name type="scientific">Aspergillus ellipticus CBS 707.79</name>
    <dbReference type="NCBI Taxonomy" id="1448320"/>
    <lineage>
        <taxon>Eukaryota</taxon>
        <taxon>Fungi</taxon>
        <taxon>Dikarya</taxon>
        <taxon>Ascomycota</taxon>
        <taxon>Pezizomycotina</taxon>
        <taxon>Eurotiomycetes</taxon>
        <taxon>Eurotiomycetidae</taxon>
        <taxon>Eurotiales</taxon>
        <taxon>Aspergillaceae</taxon>
        <taxon>Aspergillus</taxon>
        <taxon>Aspergillus subgen. Circumdati</taxon>
    </lineage>
</organism>
<dbReference type="EMBL" id="KZ825927">
    <property type="protein sequence ID" value="PYH92048.1"/>
    <property type="molecule type" value="Genomic_DNA"/>
</dbReference>
<dbReference type="SUPFAM" id="SSF55048">
    <property type="entry name" value="Probable ACP-binding domain of malonyl-CoA ACP transacylase"/>
    <property type="match status" value="1"/>
</dbReference>
<feature type="region of interest" description="N-terminal hotdog fold" evidence="6">
    <location>
        <begin position="1261"/>
        <end position="1388"/>
    </location>
</feature>
<gene>
    <name evidence="11" type="ORF">BO71DRAFT_432272</name>
</gene>
<proteinExistence type="predicted"/>
<evidence type="ECO:0000256" key="7">
    <source>
        <dbReference type="SAM" id="MobiDB-lite"/>
    </source>
</evidence>
<keyword evidence="12" id="KW-1185">Reference proteome</keyword>
<feature type="domain" description="Ketosynthase family 3 (KS3)" evidence="9">
    <location>
        <begin position="370"/>
        <end position="793"/>
    </location>
</feature>
<evidence type="ECO:0000313" key="12">
    <source>
        <dbReference type="Proteomes" id="UP000247810"/>
    </source>
</evidence>
<name>A0A319DVA3_9EURO</name>
<dbReference type="InterPro" id="IPR016036">
    <property type="entry name" value="Malonyl_transacylase_ACP-bd"/>
</dbReference>
<dbReference type="Gene3D" id="1.10.1200.10">
    <property type="entry name" value="ACP-like"/>
    <property type="match status" value="2"/>
</dbReference>
<dbReference type="Pfam" id="PF14765">
    <property type="entry name" value="PS-DH"/>
    <property type="match status" value="1"/>
</dbReference>
<dbReference type="SMART" id="SM00827">
    <property type="entry name" value="PKS_AT"/>
    <property type="match status" value="1"/>
</dbReference>
<dbReference type="InterPro" id="IPR020807">
    <property type="entry name" value="PKS_DH"/>
</dbReference>
<evidence type="ECO:0000256" key="6">
    <source>
        <dbReference type="PROSITE-ProRule" id="PRU01363"/>
    </source>
</evidence>
<evidence type="ECO:0000256" key="1">
    <source>
        <dbReference type="ARBA" id="ARBA00005179"/>
    </source>
</evidence>
<feature type="compositionally biased region" description="Low complexity" evidence="7">
    <location>
        <begin position="1687"/>
        <end position="1704"/>
    </location>
</feature>
<evidence type="ECO:0000256" key="3">
    <source>
        <dbReference type="ARBA" id="ARBA00022553"/>
    </source>
</evidence>
<dbReference type="InterPro" id="IPR049900">
    <property type="entry name" value="PKS_mFAS_DH"/>
</dbReference>
<dbReference type="PROSITE" id="PS52004">
    <property type="entry name" value="KS3_2"/>
    <property type="match status" value="1"/>
</dbReference>
<dbReference type="SMART" id="SM00825">
    <property type="entry name" value="PKS_KS"/>
    <property type="match status" value="1"/>
</dbReference>
<dbReference type="CDD" id="cd00833">
    <property type="entry name" value="PKS"/>
    <property type="match status" value="1"/>
</dbReference>
<dbReference type="Pfam" id="PF00550">
    <property type="entry name" value="PP-binding"/>
    <property type="match status" value="2"/>
</dbReference>
<evidence type="ECO:0000259" key="8">
    <source>
        <dbReference type="PROSITE" id="PS50075"/>
    </source>
</evidence>
<dbReference type="GO" id="GO:0006633">
    <property type="term" value="P:fatty acid biosynthetic process"/>
    <property type="evidence" value="ECO:0007669"/>
    <property type="project" value="InterPro"/>
</dbReference>
<dbReference type="PROSITE" id="PS00012">
    <property type="entry name" value="PHOSPHOPANTETHEINE"/>
    <property type="match status" value="2"/>
</dbReference>
<dbReference type="InterPro" id="IPR036736">
    <property type="entry name" value="ACP-like_sf"/>
</dbReference>
<feature type="domain" description="Carrier" evidence="8">
    <location>
        <begin position="1728"/>
        <end position="1802"/>
    </location>
</feature>
<feature type="compositionally biased region" description="Polar residues" evidence="7">
    <location>
        <begin position="1598"/>
        <end position="1610"/>
    </location>
</feature>
<dbReference type="STRING" id="1448320.A0A319DVA3"/>
<protein>
    <submittedName>
        <fullName evidence="11">Ketoacyl-synt-domain-containing protein</fullName>
    </submittedName>
</protein>
<keyword evidence="5" id="KW-0511">Multifunctional enzyme</keyword>
<dbReference type="InterPro" id="IPR016035">
    <property type="entry name" value="Acyl_Trfase/lysoPLipase"/>
</dbReference>
<dbReference type="Gene3D" id="3.40.366.10">
    <property type="entry name" value="Malonyl-Coenzyme A Acyl Carrier Protein, domain 2"/>
    <property type="match status" value="2"/>
</dbReference>
<evidence type="ECO:0000259" key="10">
    <source>
        <dbReference type="PROSITE" id="PS52019"/>
    </source>
</evidence>
<sequence length="1802" mass="192822">MPLSAGIFCPQSRAPAASYLATVRSYILSHPILQRIVTEVPKLKDVYELLATKNPAIGDLALAPHLSDTLANWLLTGDGDAAATENSSIVALPRLVIIQLAQYFQYLQSNEVSHAEVLAQVQHAGGFQGYCGGLPAAIILSCSDDEEQIGELICNAIRVAYAIGLYTELGDDSSIPGATIVAVRLKREGQAEELVKQYPGTYISAITDPRSVSIVGPVERLAELQAKAPELGLLVQAMDIRGKTHNPENTDLATELEEICGQSDLLRLPGLERLKSAVRSNGTGDIITRGSLSEEIVVTTLARRCEWYQLLCNVADALKDTGREAHTVASFGSGDVVPLMAFNRQGLQVEKQDWGSPKRNTPREQPVYPDDAIAIIGASCRLPGASTLEELWEVISKGEDRHQKLPTDRFDLPGSYRAGQSGKFAAERQWYGNFIKDINRFDHAFFGMNKREMSNLDPQQRALLELAYEALEESGYMKTHQRERADPVGCFIGASFLEYLDNTCAHPPTAYTAPGTIRAFLCGRLSYYFGWRGPAEVIDTACSASLVAINRAVKAIQAGECTMALAGGINLITGINNFLDLARAGFLSPTGQCKPFDQSGDGYCRADGAGLIVLKPLKQALADKDRIMAVISGVSTNQGGLSTGLTVPEAKALAELYRTVIGKSGLQPEQITYVEAHGTGTQAGDPLEIQSVRTVLGSPTRARELTVGSIKGNVGHSETAAGVAGLIKILCMMQNRAIPPQASHKVWNPKIPALGPDRMRISNALSPWDAPIRAAMLNSYGAAGSNAAAVLCEPPSQQQKSSSPSNRKYPVVLSAATESSLRRYQEALASYLTRSARPPAVSAVAYTLSEKRPTHKYLTIINAKNTEDVIFALGDATRPIIEKASPPPLILAFGGQSKRTIGLKRDVYENSSTFRTYLDLCNTTLQELGYESIIPAVFETSDVSDIVLLQTGFVSVQYASARTWLDAGLDVKGMLGHSLGELTCLAVSETLSLRDLLQLVGGRASLMKTKWGADQGGMRAVFARREEVEKFIADGKLEIACYNAETSHVVSGESQAMAELEAKLGASSVKSVGVNTSHGFHSRLVEPILEDLEKLSASLDWKTPTIPVYPCCEEPRDSLLPYSPADHARQAVFFSNAVQRIEAQLGSCIWLEAGMDTPVMSMTKRAASSGQKHHFLGLSTKDETHGVDVLSQAVRDLWTLSVPVSHWLFLQAQEPVWLPPYQFEDTTGWVDNIDRAAEAQKQVGQSGGLVNGGVKSTTAESAALPKLVSLSDVQGKVKRFTINGKSDRYRGIVSGHAVRARPLCPASVYWECVAMALDLLEGEESSSDWEFEDLTIQAPLGLGAEAIELAIEEIGAHQYTFSVSSRSATSGRNTLHAKGRFTRSLPSKLETVARLVERRLHDIEESDDAERMLSKRAYTLFARVVTYGNFLRGINHVLIRGSEGLASVTVPGGQPAREQSSAVQRCDAVTLDNFIHVAGLLINTSEMVGDGEVMVCTGIAGCTLSKQCNFLQGGPKTVYASYTDLGGGQSLGDVVAFSADGNVHAAITGCRFVKVEMNRLERVLDSANRAPTTPAPAPAPAPPKVTIAVPVEEDTDSGADTTLTPDLTSGSDDDDESLPDVRAMLESYTGAIASKISDTALITDLGLDSLAAIEMAEELGTACGVAVDSNELLAITVKQLEAQIGVKPPSASPRKAAPVKTPAAAPAPAPAAAPAPQVQAPKAQAPTAGGPARLNELISEMTGVDPSRIQPSMTLEQLGVDSLALMEVITALSDESPHPIDSDHIGIDSTVADVVSILAGKA</sequence>
<evidence type="ECO:0000256" key="5">
    <source>
        <dbReference type="ARBA" id="ARBA00023268"/>
    </source>
</evidence>
<dbReference type="Pfam" id="PF02801">
    <property type="entry name" value="Ketoacyl-synt_C"/>
    <property type="match status" value="1"/>
</dbReference>
<dbReference type="Gene3D" id="3.40.47.10">
    <property type="match status" value="1"/>
</dbReference>
<dbReference type="InterPro" id="IPR016039">
    <property type="entry name" value="Thiolase-like"/>
</dbReference>
<dbReference type="InterPro" id="IPR050091">
    <property type="entry name" value="PKS_NRPS_Biosynth_Enz"/>
</dbReference>
<feature type="active site" description="Proton acceptor; for dehydratase activity" evidence="6">
    <location>
        <position position="1296"/>
    </location>
</feature>
<feature type="compositionally biased region" description="Low complexity" evidence="7">
    <location>
        <begin position="1714"/>
        <end position="1728"/>
    </location>
</feature>
<evidence type="ECO:0000313" key="11">
    <source>
        <dbReference type="EMBL" id="PYH92048.1"/>
    </source>
</evidence>
<keyword evidence="3" id="KW-0597">Phosphoprotein</keyword>
<dbReference type="PROSITE" id="PS50075">
    <property type="entry name" value="CARRIER"/>
    <property type="match status" value="1"/>
</dbReference>
<dbReference type="PROSITE" id="PS52019">
    <property type="entry name" value="PKS_MFAS_DH"/>
    <property type="match status" value="1"/>
</dbReference>
<feature type="active site" description="Proton donor; for dehydratase activity" evidence="6">
    <location>
        <position position="1472"/>
    </location>
</feature>
<feature type="region of interest" description="C-terminal hotdog fold" evidence="6">
    <location>
        <begin position="1408"/>
        <end position="1561"/>
    </location>
</feature>
<feature type="region of interest" description="Disordered" evidence="7">
    <location>
        <begin position="1687"/>
        <end position="1730"/>
    </location>
</feature>
<dbReference type="InterPro" id="IPR018201">
    <property type="entry name" value="Ketoacyl_synth_AS"/>
</dbReference>
<dbReference type="SUPFAM" id="SSF47336">
    <property type="entry name" value="ACP-like"/>
    <property type="match status" value="2"/>
</dbReference>
<evidence type="ECO:0000256" key="4">
    <source>
        <dbReference type="ARBA" id="ARBA00022679"/>
    </source>
</evidence>
<dbReference type="InterPro" id="IPR014030">
    <property type="entry name" value="Ketoacyl_synth_N"/>
</dbReference>
<dbReference type="Gene3D" id="3.30.70.3290">
    <property type="match status" value="1"/>
</dbReference>
<keyword evidence="2" id="KW-0596">Phosphopantetheine</keyword>
<dbReference type="InterPro" id="IPR020841">
    <property type="entry name" value="PKS_Beta-ketoAc_synthase_dom"/>
</dbReference>
<evidence type="ECO:0000259" key="9">
    <source>
        <dbReference type="PROSITE" id="PS52004"/>
    </source>
</evidence>
<dbReference type="OrthoDB" id="429813at2759"/>
<dbReference type="InterPro" id="IPR032088">
    <property type="entry name" value="SAT"/>
</dbReference>
<dbReference type="GO" id="GO:0044550">
    <property type="term" value="P:secondary metabolite biosynthetic process"/>
    <property type="evidence" value="ECO:0007669"/>
    <property type="project" value="TreeGrafter"/>
</dbReference>
<dbReference type="SUPFAM" id="SSF52151">
    <property type="entry name" value="FabD/lysophospholipase-like"/>
    <property type="match status" value="1"/>
</dbReference>
<dbReference type="Pfam" id="PF00698">
    <property type="entry name" value="Acyl_transf_1"/>
    <property type="match status" value="1"/>
</dbReference>
<dbReference type="Gene3D" id="3.10.129.110">
    <property type="entry name" value="Polyketide synthase dehydratase"/>
    <property type="match status" value="1"/>
</dbReference>
<comment type="pathway">
    <text evidence="1">Secondary metabolite biosynthesis.</text>
</comment>
<reference evidence="11 12" key="1">
    <citation type="submission" date="2018-02" db="EMBL/GenBank/DDBJ databases">
        <title>The genomes of Aspergillus section Nigri reveals drivers in fungal speciation.</title>
        <authorList>
            <consortium name="DOE Joint Genome Institute"/>
            <person name="Vesth T.C."/>
            <person name="Nybo J."/>
            <person name="Theobald S."/>
            <person name="Brandl J."/>
            <person name="Frisvad J.C."/>
            <person name="Nielsen K.F."/>
            <person name="Lyhne E.K."/>
            <person name="Kogle M.E."/>
            <person name="Kuo A."/>
            <person name="Riley R."/>
            <person name="Clum A."/>
            <person name="Nolan M."/>
            <person name="Lipzen A."/>
            <person name="Salamov A."/>
            <person name="Henrissat B."/>
            <person name="Wiebenga A."/>
            <person name="De vries R.P."/>
            <person name="Grigoriev I.V."/>
            <person name="Mortensen U.H."/>
            <person name="Andersen M.R."/>
            <person name="Baker S.E."/>
        </authorList>
    </citation>
    <scope>NUCLEOTIDE SEQUENCE [LARGE SCALE GENOMIC DNA]</scope>
    <source>
        <strain evidence="11 12">CBS 707.79</strain>
    </source>
</reference>
<dbReference type="InterPro" id="IPR032821">
    <property type="entry name" value="PKS_assoc"/>
</dbReference>
<dbReference type="PANTHER" id="PTHR43775">
    <property type="entry name" value="FATTY ACID SYNTHASE"/>
    <property type="match status" value="1"/>
</dbReference>
<dbReference type="SMART" id="SM00826">
    <property type="entry name" value="PKS_DH"/>
    <property type="match status" value="1"/>
</dbReference>
<dbReference type="InterPro" id="IPR006162">
    <property type="entry name" value="Ppantetheine_attach_site"/>
</dbReference>
<dbReference type="Pfam" id="PF00109">
    <property type="entry name" value="ketoacyl-synt"/>
    <property type="match status" value="1"/>
</dbReference>
<accession>A0A319DVA3</accession>
<dbReference type="GO" id="GO:0004312">
    <property type="term" value="F:fatty acid synthase activity"/>
    <property type="evidence" value="ECO:0007669"/>
    <property type="project" value="TreeGrafter"/>
</dbReference>
<keyword evidence="4" id="KW-0808">Transferase</keyword>
<dbReference type="InterPro" id="IPR014043">
    <property type="entry name" value="Acyl_transferase_dom"/>
</dbReference>
<feature type="domain" description="PKS/mFAS DH" evidence="10">
    <location>
        <begin position="1261"/>
        <end position="1561"/>
    </location>
</feature>
<dbReference type="Pfam" id="PF16197">
    <property type="entry name" value="KAsynt_C_assoc"/>
    <property type="match status" value="1"/>
</dbReference>